<accession>A0A921KPI5</accession>
<dbReference type="GO" id="GO:0016301">
    <property type="term" value="F:kinase activity"/>
    <property type="evidence" value="ECO:0007669"/>
    <property type="project" value="UniProtKB-KW"/>
</dbReference>
<keyword evidence="1" id="KW-0418">Kinase</keyword>
<protein>
    <submittedName>
        <fullName evidence="1">Serine kinase</fullName>
    </submittedName>
</protein>
<reference evidence="1" key="1">
    <citation type="journal article" date="2021" name="PeerJ">
        <title>Extensive microbial diversity within the chicken gut microbiome revealed by metagenomics and culture.</title>
        <authorList>
            <person name="Gilroy R."/>
            <person name="Ravi A."/>
            <person name="Getino M."/>
            <person name="Pursley I."/>
            <person name="Horton D.L."/>
            <person name="Alikhan N.F."/>
            <person name="Baker D."/>
            <person name="Gharbi K."/>
            <person name="Hall N."/>
            <person name="Watson M."/>
            <person name="Adriaenssens E.M."/>
            <person name="Foster-Nyarko E."/>
            <person name="Jarju S."/>
            <person name="Secka A."/>
            <person name="Antonio M."/>
            <person name="Oren A."/>
            <person name="Chaudhuri R.R."/>
            <person name="La Ragione R."/>
            <person name="Hildebrand F."/>
            <person name="Pallen M.J."/>
        </authorList>
    </citation>
    <scope>NUCLEOTIDE SEQUENCE</scope>
    <source>
        <strain evidence="1">1647</strain>
    </source>
</reference>
<evidence type="ECO:0000313" key="1">
    <source>
        <dbReference type="EMBL" id="HJF48503.1"/>
    </source>
</evidence>
<sequence length="124" mass="13710">MSHTQDGSELLTGPGAGGLLRSAVGNSGGVLHSWQLDHVDHRPGRSTKALYRTQVSWPELDGPQAPAREELFGASAHIGEREKNLYVAEQTLVMTDGDINVRVWRYPHDPWLPMLPQVCYPDIV</sequence>
<dbReference type="AlphaFoldDB" id="A0A921KPI5"/>
<reference evidence="1" key="2">
    <citation type="submission" date="2021-09" db="EMBL/GenBank/DDBJ databases">
        <authorList>
            <person name="Gilroy R."/>
        </authorList>
    </citation>
    <scope>NUCLEOTIDE SEQUENCE</scope>
    <source>
        <strain evidence="1">1647</strain>
    </source>
</reference>
<gene>
    <name evidence="1" type="ORF">K8W24_01700</name>
</gene>
<comment type="caution">
    <text evidence="1">The sequence shown here is derived from an EMBL/GenBank/DDBJ whole genome shotgun (WGS) entry which is preliminary data.</text>
</comment>
<keyword evidence="1" id="KW-0808">Transferase</keyword>
<organism evidence="1 2">
    <name type="scientific">Brachybacterium paraconglomeratum</name>
    <dbReference type="NCBI Taxonomy" id="173362"/>
    <lineage>
        <taxon>Bacteria</taxon>
        <taxon>Bacillati</taxon>
        <taxon>Actinomycetota</taxon>
        <taxon>Actinomycetes</taxon>
        <taxon>Micrococcales</taxon>
        <taxon>Dermabacteraceae</taxon>
        <taxon>Brachybacterium</taxon>
    </lineage>
</organism>
<dbReference type="Proteomes" id="UP000775129">
    <property type="component" value="Unassembled WGS sequence"/>
</dbReference>
<name>A0A921KPI5_9MICO</name>
<evidence type="ECO:0000313" key="2">
    <source>
        <dbReference type="Proteomes" id="UP000775129"/>
    </source>
</evidence>
<proteinExistence type="predicted"/>
<dbReference type="EMBL" id="DYWO01000050">
    <property type="protein sequence ID" value="HJF48503.1"/>
    <property type="molecule type" value="Genomic_DNA"/>
</dbReference>
<feature type="non-terminal residue" evidence="1">
    <location>
        <position position="124"/>
    </location>
</feature>